<evidence type="ECO:0000256" key="4">
    <source>
        <dbReference type="ARBA" id="ARBA00012036"/>
    </source>
</evidence>
<dbReference type="GO" id="GO:0004531">
    <property type="term" value="F:deoxyribonuclease II activity"/>
    <property type="evidence" value="ECO:0007669"/>
    <property type="project" value="UniProtKB-EC"/>
</dbReference>
<evidence type="ECO:0000256" key="16">
    <source>
        <dbReference type="ARBA" id="ARBA00041918"/>
    </source>
</evidence>
<keyword evidence="10" id="KW-0378">Hydrolase</keyword>
<evidence type="ECO:0000256" key="6">
    <source>
        <dbReference type="ARBA" id="ARBA00022703"/>
    </source>
</evidence>
<sequence>MILLLQEVLWKLVLTVGLLGSLCEGSISCKNEDGADSVYNRLKDPSQEVKSSSDFLSVFNGGKDVTSAGTTMKFCDSAAVSRSVDLLLFLLSCVPSCSCSAGVVMMDNNAGVWLFHSTPRFPFERQSNNFYPKSGKKNAQIFLCVTLKSTEFNQIGMTINTLKVSMGHLFFYINTSDVILFAFAVGDLYVTIADELKSDLYIQTWNSDPDISKSNKGHELYNIVSVKTSVGEWKHGNDHSKWCVSVSKDWTCVADSNREESQFERPGGALCIENKPVADAFRGLKVLISLKRSGTRLEESNPDVVSHPKI</sequence>
<keyword evidence="8 19" id="KW-0732">Signal</keyword>
<evidence type="ECO:0000256" key="13">
    <source>
        <dbReference type="ARBA" id="ARBA00023228"/>
    </source>
</evidence>
<keyword evidence="21" id="KW-1185">Reference proteome</keyword>
<feature type="chain" id="PRO_5018579038" description="Deoxyribonuclease-2-alpha" evidence="19">
    <location>
        <begin position="26"/>
        <end position="310"/>
    </location>
</feature>
<evidence type="ECO:0000256" key="5">
    <source>
        <dbReference type="ARBA" id="ARBA00022473"/>
    </source>
</evidence>
<dbReference type="Proteomes" id="UP000261340">
    <property type="component" value="Unplaced"/>
</dbReference>
<dbReference type="PANTHER" id="PTHR10858:SF9">
    <property type="entry name" value="DEOXYRIBONUCLEASE-2-ALPHA"/>
    <property type="match status" value="1"/>
</dbReference>
<comment type="function">
    <text evidence="18">Hydrolyzes DNA under acidic conditions with a preference for double-stranded DNA. Plays a major role in the clearance of nucleic acids generated through apoptosis, hence preventing autoinflammation. Necessary for proper fetal development and for definitive erythropoiesis in fetal liver and bone marrow, where it degrades nuclear DNA expelled from erythroid precursor cells.</text>
</comment>
<dbReference type="STRING" id="61819.ENSACIP00000011431"/>
<evidence type="ECO:0000256" key="2">
    <source>
        <dbReference type="ARBA" id="ARBA00004371"/>
    </source>
</evidence>
<evidence type="ECO:0000256" key="12">
    <source>
        <dbReference type="ARBA" id="ARBA00023180"/>
    </source>
</evidence>
<evidence type="ECO:0000256" key="18">
    <source>
        <dbReference type="ARBA" id="ARBA00045381"/>
    </source>
</evidence>
<keyword evidence="12" id="KW-0325">Glycoprotein</keyword>
<accession>A0A3Q0RLL5</accession>
<evidence type="ECO:0000256" key="1">
    <source>
        <dbReference type="ARBA" id="ARBA00000447"/>
    </source>
</evidence>
<protein>
    <recommendedName>
        <fullName evidence="14">Deoxyribonuclease-2-alpha</fullName>
        <ecNumber evidence="4">3.1.22.1</ecNumber>
    </recommendedName>
    <alternativeName>
        <fullName evidence="15">Acid DNase</fullName>
    </alternativeName>
    <alternativeName>
        <fullName evidence="17">Deoxyribonuclease II alpha</fullName>
    </alternativeName>
    <alternativeName>
        <fullName evidence="16">Lysosomal DNase II</fullName>
    </alternativeName>
</protein>
<reference evidence="20" key="1">
    <citation type="submission" date="2025-08" db="UniProtKB">
        <authorList>
            <consortium name="Ensembl"/>
        </authorList>
    </citation>
    <scope>IDENTIFICATION</scope>
</reference>
<dbReference type="GeneTree" id="ENSGT00390000002634"/>
<evidence type="ECO:0000256" key="11">
    <source>
        <dbReference type="ARBA" id="ARBA00023157"/>
    </source>
</evidence>
<comment type="catalytic activity">
    <reaction evidence="1">
        <text>Endonucleolytic cleavage to nucleoside 3'-phosphates and 3'-phosphooligonucleotide end-products.</text>
        <dbReference type="EC" id="3.1.22.1"/>
    </reaction>
</comment>
<reference evidence="20" key="2">
    <citation type="submission" date="2025-09" db="UniProtKB">
        <authorList>
            <consortium name="Ensembl"/>
        </authorList>
    </citation>
    <scope>IDENTIFICATION</scope>
</reference>
<evidence type="ECO:0000256" key="17">
    <source>
        <dbReference type="ARBA" id="ARBA00043033"/>
    </source>
</evidence>
<name>A0A3Q0RLL5_AMPCI</name>
<dbReference type="EC" id="3.1.22.1" evidence="4"/>
<evidence type="ECO:0000256" key="15">
    <source>
        <dbReference type="ARBA" id="ARBA00041393"/>
    </source>
</evidence>
<evidence type="ECO:0000256" key="19">
    <source>
        <dbReference type="SAM" id="SignalP"/>
    </source>
</evidence>
<evidence type="ECO:0000256" key="3">
    <source>
        <dbReference type="ARBA" id="ARBA00007527"/>
    </source>
</evidence>
<dbReference type="GO" id="GO:0006309">
    <property type="term" value="P:apoptotic DNA fragmentation"/>
    <property type="evidence" value="ECO:0007669"/>
    <property type="project" value="TreeGrafter"/>
</dbReference>
<evidence type="ECO:0000256" key="8">
    <source>
        <dbReference type="ARBA" id="ARBA00022729"/>
    </source>
</evidence>
<organism evidence="20 21">
    <name type="scientific">Amphilophus citrinellus</name>
    <name type="common">Midas cichlid</name>
    <name type="synonym">Cichlasoma citrinellum</name>
    <dbReference type="NCBI Taxonomy" id="61819"/>
    <lineage>
        <taxon>Eukaryota</taxon>
        <taxon>Metazoa</taxon>
        <taxon>Chordata</taxon>
        <taxon>Craniata</taxon>
        <taxon>Vertebrata</taxon>
        <taxon>Euteleostomi</taxon>
        <taxon>Actinopterygii</taxon>
        <taxon>Neopterygii</taxon>
        <taxon>Teleostei</taxon>
        <taxon>Neoteleostei</taxon>
        <taxon>Acanthomorphata</taxon>
        <taxon>Ovalentaria</taxon>
        <taxon>Cichlomorphae</taxon>
        <taxon>Cichliformes</taxon>
        <taxon>Cichlidae</taxon>
        <taxon>New World cichlids</taxon>
        <taxon>Cichlasomatinae</taxon>
        <taxon>Heroini</taxon>
        <taxon>Amphilophus</taxon>
    </lineage>
</organism>
<dbReference type="AlphaFoldDB" id="A0A3Q0RLL5"/>
<evidence type="ECO:0000256" key="10">
    <source>
        <dbReference type="ARBA" id="ARBA00022801"/>
    </source>
</evidence>
<keyword evidence="11" id="KW-1015">Disulfide bond</keyword>
<proteinExistence type="inferred from homology"/>
<keyword evidence="13" id="KW-0458">Lysosome</keyword>
<dbReference type="GO" id="GO:0005764">
    <property type="term" value="C:lysosome"/>
    <property type="evidence" value="ECO:0007669"/>
    <property type="project" value="UniProtKB-SubCell"/>
</dbReference>
<keyword evidence="5" id="KW-0217">Developmental protein</keyword>
<dbReference type="Ensembl" id="ENSACIT00000011757.1">
    <property type="protein sequence ID" value="ENSACIP00000011431.1"/>
    <property type="gene ID" value="ENSACIG00000008924.1"/>
</dbReference>
<evidence type="ECO:0000256" key="9">
    <source>
        <dbReference type="ARBA" id="ARBA00022759"/>
    </source>
</evidence>
<evidence type="ECO:0000256" key="7">
    <source>
        <dbReference type="ARBA" id="ARBA00022722"/>
    </source>
</evidence>
<dbReference type="InterPro" id="IPR004947">
    <property type="entry name" value="DNase_II"/>
</dbReference>
<evidence type="ECO:0000313" key="21">
    <source>
        <dbReference type="Proteomes" id="UP000261340"/>
    </source>
</evidence>
<dbReference type="OMA" id="AGVVMMD"/>
<feature type="signal peptide" evidence="19">
    <location>
        <begin position="1"/>
        <end position="25"/>
    </location>
</feature>
<comment type="similarity">
    <text evidence="3">Belongs to the DNase II family.</text>
</comment>
<evidence type="ECO:0000313" key="20">
    <source>
        <dbReference type="Ensembl" id="ENSACIP00000011431.1"/>
    </source>
</evidence>
<dbReference type="PANTHER" id="PTHR10858">
    <property type="entry name" value="DEOXYRIBONUCLEASE II"/>
    <property type="match status" value="1"/>
</dbReference>
<evidence type="ECO:0000256" key="14">
    <source>
        <dbReference type="ARBA" id="ARBA00039868"/>
    </source>
</evidence>
<keyword evidence="6" id="KW-0053">Apoptosis</keyword>
<keyword evidence="9" id="KW-0255">Endonuclease</keyword>
<keyword evidence="7" id="KW-0540">Nuclease</keyword>
<comment type="subcellular location">
    <subcellularLocation>
        <location evidence="2">Lysosome</location>
    </subcellularLocation>
</comment>
<dbReference type="Pfam" id="PF03265">
    <property type="entry name" value="DNase_II"/>
    <property type="match status" value="2"/>
</dbReference>